<name>R0EQM3_CAUVI</name>
<feature type="chain" id="PRO_5004349376" description="Tat pathway signal sequence domain protein" evidence="2">
    <location>
        <begin position="22"/>
        <end position="243"/>
    </location>
</feature>
<feature type="compositionally biased region" description="Low complexity" evidence="1">
    <location>
        <begin position="220"/>
        <end position="243"/>
    </location>
</feature>
<comment type="caution">
    <text evidence="3">The sequence shown here is derived from an EMBL/GenBank/DDBJ whole genome shotgun (WGS) entry which is preliminary data.</text>
</comment>
<dbReference type="OrthoDB" id="7171960at2"/>
<dbReference type="STRING" id="1292034.OR37_00621"/>
<evidence type="ECO:0000256" key="2">
    <source>
        <dbReference type="SAM" id="SignalP"/>
    </source>
</evidence>
<evidence type="ECO:0008006" key="5">
    <source>
        <dbReference type="Google" id="ProtNLM"/>
    </source>
</evidence>
<keyword evidence="4" id="KW-1185">Reference proteome</keyword>
<dbReference type="Proteomes" id="UP000013063">
    <property type="component" value="Unassembled WGS sequence"/>
</dbReference>
<accession>R0EQM3</accession>
<protein>
    <recommendedName>
        <fullName evidence="5">Tat pathway signal sequence domain protein</fullName>
    </recommendedName>
</protein>
<dbReference type="EMBL" id="APMP01000002">
    <property type="protein sequence ID" value="ENZ83322.1"/>
    <property type="molecule type" value="Genomic_DNA"/>
</dbReference>
<feature type="region of interest" description="Disordered" evidence="1">
    <location>
        <begin position="219"/>
        <end position="243"/>
    </location>
</feature>
<feature type="signal peptide" evidence="2">
    <location>
        <begin position="1"/>
        <end position="21"/>
    </location>
</feature>
<feature type="region of interest" description="Disordered" evidence="1">
    <location>
        <begin position="24"/>
        <end position="65"/>
    </location>
</feature>
<keyword evidence="2" id="KW-0732">Signal</keyword>
<evidence type="ECO:0000313" key="4">
    <source>
        <dbReference type="Proteomes" id="UP000013063"/>
    </source>
</evidence>
<sequence length="243" mass="26424" precursor="true">MRRTFTLALSALMAVSLAATATTVHAQRGGRGGPSSGQGDDDEAGKKKKRDEEWNQPKAPLPQLRNAGPCPYVKVLYDASRYIEFAGGKESASQAGFTGEIQNISSGCAYKSDEPIKIRVELLFQLGRGPKAEGEKHDYRYWVAVTERNQSVIAKEYFDLPVTFAPGQDRTYARDTIEQITIPRADAKVSGGNFEVLIGFDVTPEMAAFNREGKRFRVNAGQTAQAQQAGQAGQTQAGTSTKQ</sequence>
<evidence type="ECO:0000256" key="1">
    <source>
        <dbReference type="SAM" id="MobiDB-lite"/>
    </source>
</evidence>
<dbReference type="AlphaFoldDB" id="R0EQM3"/>
<gene>
    <name evidence="3" type="ORF">OR37_00621</name>
</gene>
<dbReference type="PATRIC" id="fig|1292034.3.peg.618"/>
<proteinExistence type="predicted"/>
<dbReference type="RefSeq" id="WP_004615730.1">
    <property type="nucleotide sequence ID" value="NZ_APMP01000002.1"/>
</dbReference>
<evidence type="ECO:0000313" key="3">
    <source>
        <dbReference type="EMBL" id="ENZ83322.1"/>
    </source>
</evidence>
<organism evidence="3 4">
    <name type="scientific">Caulobacter vibrioides OR37</name>
    <dbReference type="NCBI Taxonomy" id="1292034"/>
    <lineage>
        <taxon>Bacteria</taxon>
        <taxon>Pseudomonadati</taxon>
        <taxon>Pseudomonadota</taxon>
        <taxon>Alphaproteobacteria</taxon>
        <taxon>Caulobacterales</taxon>
        <taxon>Caulobacteraceae</taxon>
        <taxon>Caulobacter</taxon>
    </lineage>
</organism>
<dbReference type="eggNOG" id="ENOG502ZCAC">
    <property type="taxonomic scope" value="Bacteria"/>
</dbReference>
<reference evidence="3 4" key="1">
    <citation type="journal article" date="2013" name="Genome Announc.">
        <title>Draft Genome Sequence for Caulobacter sp. Strain OR37, a Bacterium Tolerant to Heavy Metals.</title>
        <authorList>
            <person name="Utturkar S.M."/>
            <person name="Bollmann A."/>
            <person name="Brzoska R.M."/>
            <person name="Klingeman D.M."/>
            <person name="Epstein S.E."/>
            <person name="Palumbo A.V."/>
            <person name="Brown S.D."/>
        </authorList>
    </citation>
    <scope>NUCLEOTIDE SEQUENCE [LARGE SCALE GENOMIC DNA]</scope>
    <source>
        <strain evidence="3 4">OR37</strain>
    </source>
</reference>